<evidence type="ECO:0000313" key="3">
    <source>
        <dbReference type="Proteomes" id="UP000253741"/>
    </source>
</evidence>
<dbReference type="InterPro" id="IPR014710">
    <property type="entry name" value="RmlC-like_jellyroll"/>
</dbReference>
<gene>
    <name evidence="2" type="ORF">DVH02_24950</name>
</gene>
<dbReference type="InterPro" id="IPR013096">
    <property type="entry name" value="Cupin_2"/>
</dbReference>
<evidence type="ECO:0000259" key="1">
    <source>
        <dbReference type="Pfam" id="PF07883"/>
    </source>
</evidence>
<dbReference type="AlphaFoldDB" id="A0A370B0S0"/>
<comment type="caution">
    <text evidence="2">The sequence shown here is derived from an EMBL/GenBank/DDBJ whole genome shotgun (WGS) entry which is preliminary data.</text>
</comment>
<evidence type="ECO:0000313" key="2">
    <source>
        <dbReference type="EMBL" id="RDG35507.1"/>
    </source>
</evidence>
<proteinExistence type="predicted"/>
<organism evidence="2 3">
    <name type="scientific">Streptomyces corynorhini</name>
    <dbReference type="NCBI Taxonomy" id="2282652"/>
    <lineage>
        <taxon>Bacteria</taxon>
        <taxon>Bacillati</taxon>
        <taxon>Actinomycetota</taxon>
        <taxon>Actinomycetes</taxon>
        <taxon>Kitasatosporales</taxon>
        <taxon>Streptomycetaceae</taxon>
        <taxon>Streptomyces</taxon>
    </lineage>
</organism>
<dbReference type="InterPro" id="IPR011051">
    <property type="entry name" value="RmlC_Cupin_sf"/>
</dbReference>
<protein>
    <submittedName>
        <fullName evidence="2">Cupin domain-containing protein</fullName>
    </submittedName>
</protein>
<name>A0A370B0S0_9ACTN</name>
<dbReference type="SUPFAM" id="SSF51182">
    <property type="entry name" value="RmlC-like cupins"/>
    <property type="match status" value="1"/>
</dbReference>
<dbReference type="EMBL" id="QQNA01000215">
    <property type="protein sequence ID" value="RDG35507.1"/>
    <property type="molecule type" value="Genomic_DNA"/>
</dbReference>
<accession>A0A370B0S0</accession>
<dbReference type="Proteomes" id="UP000253741">
    <property type="component" value="Unassembled WGS sequence"/>
</dbReference>
<dbReference type="OrthoDB" id="513181at2"/>
<feature type="domain" description="Cupin type-2" evidence="1">
    <location>
        <begin position="50"/>
        <end position="107"/>
    </location>
</feature>
<dbReference type="CDD" id="cd02209">
    <property type="entry name" value="cupin_XRE_C"/>
    <property type="match status" value="1"/>
</dbReference>
<feature type="non-terminal residue" evidence="2">
    <location>
        <position position="1"/>
    </location>
</feature>
<dbReference type="Gene3D" id="2.60.120.10">
    <property type="entry name" value="Jelly Rolls"/>
    <property type="match status" value="1"/>
</dbReference>
<sequence length="123" mass="13801">GVDTGDPRVHPRPFTRYGMTFLPLTRHLGGVQAYKQIIPAGQRQVCDLEQRVHEGYEWIYVLSGRLRLVLGTHDLVLTPGEVVEFDTRTPHAWTSAGPEAVEFLSLFGPQGERMHVRARPAGK</sequence>
<keyword evidence="3" id="KW-1185">Reference proteome</keyword>
<reference evidence="2 3" key="1">
    <citation type="submission" date="2018-07" db="EMBL/GenBank/DDBJ databases">
        <title>Streptomyces species from bats.</title>
        <authorList>
            <person name="Dunlap C."/>
        </authorList>
    </citation>
    <scope>NUCLEOTIDE SEQUENCE [LARGE SCALE GENOMIC DNA]</scope>
    <source>
        <strain evidence="2 3">AC230</strain>
    </source>
</reference>
<dbReference type="RefSeq" id="WP_147286124.1">
    <property type="nucleotide sequence ID" value="NZ_QQNA01000215.1"/>
</dbReference>
<dbReference type="Pfam" id="PF07883">
    <property type="entry name" value="Cupin_2"/>
    <property type="match status" value="1"/>
</dbReference>